<dbReference type="PIRSF" id="PIRSF017082">
    <property type="entry name" value="YflP"/>
    <property type="match status" value="1"/>
</dbReference>
<dbReference type="Pfam" id="PF03401">
    <property type="entry name" value="TctC"/>
    <property type="match status" value="1"/>
</dbReference>
<dbReference type="Gene3D" id="3.40.190.10">
    <property type="entry name" value="Periplasmic binding protein-like II"/>
    <property type="match status" value="1"/>
</dbReference>
<dbReference type="AlphaFoldDB" id="A0A5C7S8E1"/>
<comment type="similarity">
    <text evidence="1">Belongs to the UPF0065 (bug) family.</text>
</comment>
<evidence type="ECO:0000313" key="2">
    <source>
        <dbReference type="EMBL" id="TXH79883.1"/>
    </source>
</evidence>
<organism evidence="2 3">
    <name type="scientific">Thauera aminoaromatica</name>
    <dbReference type="NCBI Taxonomy" id="164330"/>
    <lineage>
        <taxon>Bacteria</taxon>
        <taxon>Pseudomonadati</taxon>
        <taxon>Pseudomonadota</taxon>
        <taxon>Betaproteobacteria</taxon>
        <taxon>Rhodocyclales</taxon>
        <taxon>Zoogloeaceae</taxon>
        <taxon>Thauera</taxon>
    </lineage>
</organism>
<dbReference type="PANTHER" id="PTHR42928">
    <property type="entry name" value="TRICARBOXYLATE-BINDING PROTEIN"/>
    <property type="match status" value="1"/>
</dbReference>
<protein>
    <submittedName>
        <fullName evidence="2">Tripartite tricarboxylate transporter substrate binding protein</fullName>
    </submittedName>
</protein>
<dbReference type="Gene3D" id="3.40.190.150">
    <property type="entry name" value="Bordetella uptake gene, domain 1"/>
    <property type="match status" value="1"/>
</dbReference>
<dbReference type="PANTHER" id="PTHR42928:SF5">
    <property type="entry name" value="BLR1237 PROTEIN"/>
    <property type="match status" value="1"/>
</dbReference>
<dbReference type="InterPro" id="IPR042100">
    <property type="entry name" value="Bug_dom1"/>
</dbReference>
<gene>
    <name evidence="2" type="ORF">E6Q80_19580</name>
</gene>
<evidence type="ECO:0000256" key="1">
    <source>
        <dbReference type="ARBA" id="ARBA00006987"/>
    </source>
</evidence>
<evidence type="ECO:0000313" key="3">
    <source>
        <dbReference type="Proteomes" id="UP000321192"/>
    </source>
</evidence>
<dbReference type="EMBL" id="SSFD01000329">
    <property type="protein sequence ID" value="TXH79883.1"/>
    <property type="molecule type" value="Genomic_DNA"/>
</dbReference>
<sequence length="325" mass="34138">MNRRHFIGALAGLAAARARAGEGNGVRMIPERPTLLVAVAAGGGPDSVARAIAGHLADRHGIHARIVNLPDANGERALADFLTLPADGSTWLIAADSLIVVNPRLYPRESADPLHGLAPVAQVGSNFFFLAVGAEDPIRSMAELVLEARAAERPLNYASGGIGSMHHLLMADLAARLGLRLNHVPYKGGGSAATGLARGDVRVAFAGASALPLVRAGKLRLLAVAAPQRSPRFPDLPSLAEVAPGFDGTLWFGWYGHAGTPAPIRDAMRGLLQEAMASPQTSAALDRQHGGISPSFTSGPAFDALIERERERFARLISLLPEQTR</sequence>
<name>A0A5C7S8E1_THASP</name>
<reference evidence="2 3" key="1">
    <citation type="submission" date="2018-09" db="EMBL/GenBank/DDBJ databases">
        <title>Metagenome Assembled Genomes from an Advanced Water Purification Facility.</title>
        <authorList>
            <person name="Stamps B.W."/>
            <person name="Spear J.R."/>
        </authorList>
    </citation>
    <scope>NUCLEOTIDE SEQUENCE [LARGE SCALE GENOMIC DNA]</scope>
    <source>
        <strain evidence="2">Bin_27_1</strain>
    </source>
</reference>
<proteinExistence type="inferred from homology"/>
<dbReference type="RefSeq" id="WP_276661456.1">
    <property type="nucleotide sequence ID" value="NZ_SSFD01000329.1"/>
</dbReference>
<dbReference type="CDD" id="cd07012">
    <property type="entry name" value="PBP2_Bug_TTT"/>
    <property type="match status" value="1"/>
</dbReference>
<accession>A0A5C7S8E1</accession>
<dbReference type="SUPFAM" id="SSF53850">
    <property type="entry name" value="Periplasmic binding protein-like II"/>
    <property type="match status" value="1"/>
</dbReference>
<dbReference type="Proteomes" id="UP000321192">
    <property type="component" value="Unassembled WGS sequence"/>
</dbReference>
<comment type="caution">
    <text evidence="2">The sequence shown here is derived from an EMBL/GenBank/DDBJ whole genome shotgun (WGS) entry which is preliminary data.</text>
</comment>
<dbReference type="InterPro" id="IPR005064">
    <property type="entry name" value="BUG"/>
</dbReference>